<reference evidence="2 3" key="1">
    <citation type="submission" date="2024-02" db="EMBL/GenBank/DDBJ databases">
        <title>Seven novel Bacillus-like species.</title>
        <authorList>
            <person name="Liu G."/>
        </authorList>
    </citation>
    <scope>NUCLEOTIDE SEQUENCE [LARGE SCALE GENOMIC DNA]</scope>
    <source>
        <strain evidence="2 3">FJAT-52054</strain>
    </source>
</reference>
<dbReference type="RefSeq" id="WP_338780618.1">
    <property type="nucleotide sequence ID" value="NZ_CP147407.1"/>
</dbReference>
<feature type="chain" id="PRO_5045781627" evidence="1">
    <location>
        <begin position="22"/>
        <end position="147"/>
    </location>
</feature>
<keyword evidence="1" id="KW-0732">Signal</keyword>
<evidence type="ECO:0000256" key="1">
    <source>
        <dbReference type="SAM" id="SignalP"/>
    </source>
</evidence>
<organism evidence="2 3">
    <name type="scientific">Metabacillus sediminis</name>
    <dbReference type="NCBI Taxonomy" id="3117746"/>
    <lineage>
        <taxon>Bacteria</taxon>
        <taxon>Bacillati</taxon>
        <taxon>Bacillota</taxon>
        <taxon>Bacilli</taxon>
        <taxon>Bacillales</taxon>
        <taxon>Bacillaceae</taxon>
        <taxon>Metabacillus</taxon>
    </lineage>
</organism>
<evidence type="ECO:0000313" key="3">
    <source>
        <dbReference type="Proteomes" id="UP001377337"/>
    </source>
</evidence>
<feature type="signal peptide" evidence="1">
    <location>
        <begin position="1"/>
        <end position="21"/>
    </location>
</feature>
<accession>A0ABZ2NK50</accession>
<protein>
    <submittedName>
        <fullName evidence="2">Uncharacterized protein</fullName>
    </submittedName>
</protein>
<dbReference type="Proteomes" id="UP001377337">
    <property type="component" value="Chromosome"/>
</dbReference>
<name>A0ABZ2NK50_9BACI</name>
<evidence type="ECO:0000313" key="2">
    <source>
        <dbReference type="EMBL" id="WXB97892.1"/>
    </source>
</evidence>
<keyword evidence="3" id="KW-1185">Reference proteome</keyword>
<gene>
    <name evidence="2" type="ORF">WCV65_05290</name>
</gene>
<dbReference type="InterPro" id="IPR058968">
    <property type="entry name" value="YoqH-like"/>
</dbReference>
<dbReference type="Pfam" id="PF26349">
    <property type="entry name" value="YoqH"/>
    <property type="match status" value="1"/>
</dbReference>
<sequence length="147" mass="16038">MKLFLIILLFTALIHPSGAKAVEMPCSMILAPVNQNLFNAKGAALIYKVKLTPSFQRISISLHALHLPAPRDLGNFDTYEGFAFIPGQISWRFKLYPDSSANDPIWAGKIDSITADLEKSKVQVRLSSTRSGQLGPSILSGSIPSCH</sequence>
<dbReference type="EMBL" id="CP147407">
    <property type="protein sequence ID" value="WXB97892.1"/>
    <property type="molecule type" value="Genomic_DNA"/>
</dbReference>
<proteinExistence type="predicted"/>